<reference evidence="1 2" key="1">
    <citation type="journal article" date="2018" name="Front. Microbiol.">
        <title>Genome-Wide Analysis of Corynespora cassiicola Leaf Fall Disease Putative Effectors.</title>
        <authorList>
            <person name="Lopez D."/>
            <person name="Ribeiro S."/>
            <person name="Label P."/>
            <person name="Fumanal B."/>
            <person name="Venisse J.S."/>
            <person name="Kohler A."/>
            <person name="de Oliveira R.R."/>
            <person name="Labutti K."/>
            <person name="Lipzen A."/>
            <person name="Lail K."/>
            <person name="Bauer D."/>
            <person name="Ohm R.A."/>
            <person name="Barry K.W."/>
            <person name="Spatafora J."/>
            <person name="Grigoriev I.V."/>
            <person name="Martin F.M."/>
            <person name="Pujade-Renaud V."/>
        </authorList>
    </citation>
    <scope>NUCLEOTIDE SEQUENCE [LARGE SCALE GENOMIC DNA]</scope>
    <source>
        <strain evidence="1 2">Philippines</strain>
    </source>
</reference>
<dbReference type="InterPro" id="IPR052523">
    <property type="entry name" value="Trichothecene_AcTrans"/>
</dbReference>
<dbReference type="OrthoDB" id="4738875at2759"/>
<gene>
    <name evidence="1" type="ORF">BS50DRAFT_89484</name>
</gene>
<name>A0A2T2NEE1_CORCC</name>
<dbReference type="AlphaFoldDB" id="A0A2T2NEE1"/>
<dbReference type="Proteomes" id="UP000240883">
    <property type="component" value="Unassembled WGS sequence"/>
</dbReference>
<protein>
    <recommendedName>
        <fullName evidence="3">N-acetyltransferase domain-containing protein</fullName>
    </recommendedName>
</protein>
<keyword evidence="2" id="KW-1185">Reference proteome</keyword>
<evidence type="ECO:0000313" key="1">
    <source>
        <dbReference type="EMBL" id="PSN63811.1"/>
    </source>
</evidence>
<dbReference type="STRING" id="1448308.A0A2T2NEE1"/>
<dbReference type="InterPro" id="IPR016181">
    <property type="entry name" value="Acyl_CoA_acyltransferase"/>
</dbReference>
<dbReference type="CDD" id="cd04301">
    <property type="entry name" value="NAT_SF"/>
    <property type="match status" value="1"/>
</dbReference>
<proteinExistence type="predicted"/>
<organism evidence="1 2">
    <name type="scientific">Corynespora cassiicola Philippines</name>
    <dbReference type="NCBI Taxonomy" id="1448308"/>
    <lineage>
        <taxon>Eukaryota</taxon>
        <taxon>Fungi</taxon>
        <taxon>Dikarya</taxon>
        <taxon>Ascomycota</taxon>
        <taxon>Pezizomycotina</taxon>
        <taxon>Dothideomycetes</taxon>
        <taxon>Pleosporomycetidae</taxon>
        <taxon>Pleosporales</taxon>
        <taxon>Corynesporascaceae</taxon>
        <taxon>Corynespora</taxon>
    </lineage>
</organism>
<evidence type="ECO:0000313" key="2">
    <source>
        <dbReference type="Proteomes" id="UP000240883"/>
    </source>
</evidence>
<accession>A0A2T2NEE1</accession>
<dbReference type="SUPFAM" id="SSF55729">
    <property type="entry name" value="Acyl-CoA N-acyltransferases (Nat)"/>
    <property type="match status" value="1"/>
</dbReference>
<dbReference type="PANTHER" id="PTHR42791:SF2">
    <property type="entry name" value="N-ACETYLTRANSFERASE DOMAIN-CONTAINING PROTEIN"/>
    <property type="match status" value="1"/>
</dbReference>
<dbReference type="Gene3D" id="3.40.630.30">
    <property type="match status" value="1"/>
</dbReference>
<dbReference type="EMBL" id="KZ678139">
    <property type="protein sequence ID" value="PSN63811.1"/>
    <property type="molecule type" value="Genomic_DNA"/>
</dbReference>
<sequence length="298" mass="32379">MPKNPAVPSFDHVRLATLDDLPRIATVAAAGFFWSPTFQFQRPYHAEFPEDTLLSYRSEYDAAIRDPATVVLVAEDDFREAECERVYDALRSTPMYNASLGPKRRVVVGISSLYLRPGSSYIGKFQGGCKVIRAVTLSSDRGADSTEADGIPGQPEVFTNLERDCCARANQVYSAATNPAKTKYLAGLMRLSTLAVHPAYWRRGHASRLLDWCTRLADLEDAPLGVSAAPMGARLAVKAGFEERELIRIEPSSMHPDALCGGVHIPGLVELWVAVRPQGSTEASDESAACSDSPATSS</sequence>
<evidence type="ECO:0008006" key="3">
    <source>
        <dbReference type="Google" id="ProtNLM"/>
    </source>
</evidence>
<dbReference type="PANTHER" id="PTHR42791">
    <property type="entry name" value="GNAT FAMILY ACETYLTRANSFERASE"/>
    <property type="match status" value="1"/>
</dbReference>